<gene>
    <name evidence="2" type="ORF">PLOB_00004977</name>
</gene>
<reference evidence="2 3" key="1">
    <citation type="submission" date="2022-05" db="EMBL/GenBank/DDBJ databases">
        <authorList>
            <consortium name="Genoscope - CEA"/>
            <person name="William W."/>
        </authorList>
    </citation>
    <scope>NUCLEOTIDE SEQUENCE [LARGE SCALE GENOMIC DNA]</scope>
</reference>
<feature type="transmembrane region" description="Helical" evidence="1">
    <location>
        <begin position="173"/>
        <end position="193"/>
    </location>
</feature>
<evidence type="ECO:0000313" key="2">
    <source>
        <dbReference type="EMBL" id="CAH3161741.1"/>
    </source>
</evidence>
<keyword evidence="1" id="KW-0812">Transmembrane</keyword>
<protein>
    <submittedName>
        <fullName evidence="2">Uncharacterized protein</fullName>
    </submittedName>
</protein>
<evidence type="ECO:0000313" key="3">
    <source>
        <dbReference type="Proteomes" id="UP001159405"/>
    </source>
</evidence>
<dbReference type="EMBL" id="CALNXK010000121">
    <property type="protein sequence ID" value="CAH3161741.1"/>
    <property type="molecule type" value="Genomic_DNA"/>
</dbReference>
<accession>A0ABN8QD97</accession>
<dbReference type="Proteomes" id="UP001159405">
    <property type="component" value="Unassembled WGS sequence"/>
</dbReference>
<proteinExistence type="predicted"/>
<comment type="caution">
    <text evidence="2">The sequence shown here is derived from an EMBL/GenBank/DDBJ whole genome shotgun (WGS) entry which is preliminary data.</text>
</comment>
<name>A0ABN8QD97_9CNID</name>
<keyword evidence="3" id="KW-1185">Reference proteome</keyword>
<keyword evidence="1" id="KW-1133">Transmembrane helix</keyword>
<keyword evidence="1" id="KW-0472">Membrane</keyword>
<evidence type="ECO:0000256" key="1">
    <source>
        <dbReference type="SAM" id="Phobius"/>
    </source>
</evidence>
<sequence>MFKTCRVLRFRQESFASINLIMLKKKDQMFRIIQFIVSALDSFIHPFAETLFTGSLNILFECYFCSTGSLLDERDAGVNLSSLSRNYTKNHKVLISRPAYPQELFARVTANLSSEHKIVSAEDCYNNEWMAGFLFCCGLNVVLTANMTQLLMYNKTCPKMKVNFAKPTLHTLFIEKILASYLVSSVLVISQVFER</sequence>
<feature type="transmembrane region" description="Helical" evidence="1">
    <location>
        <begin position="129"/>
        <end position="152"/>
    </location>
</feature>
<organism evidence="2 3">
    <name type="scientific">Porites lobata</name>
    <dbReference type="NCBI Taxonomy" id="104759"/>
    <lineage>
        <taxon>Eukaryota</taxon>
        <taxon>Metazoa</taxon>
        <taxon>Cnidaria</taxon>
        <taxon>Anthozoa</taxon>
        <taxon>Hexacorallia</taxon>
        <taxon>Scleractinia</taxon>
        <taxon>Fungiina</taxon>
        <taxon>Poritidae</taxon>
        <taxon>Porites</taxon>
    </lineage>
</organism>